<keyword evidence="3" id="KW-1185">Reference proteome</keyword>
<reference evidence="3" key="1">
    <citation type="submission" date="2016-01" db="EMBL/GenBank/DDBJ databases">
        <authorList>
            <person name="Mitreva M."/>
            <person name="Pepin K.H."/>
            <person name="Mihindukulasuriya K.A."/>
            <person name="Fulton R."/>
            <person name="Fronick C."/>
            <person name="O'Laughlin M."/>
            <person name="Miner T."/>
            <person name="Herter B."/>
            <person name="Rosa B.A."/>
            <person name="Cordes M."/>
            <person name="Tomlinson C."/>
            <person name="Wollam A."/>
            <person name="Palsikar V.B."/>
            <person name="Mardis E.R."/>
            <person name="Wilson R.K."/>
        </authorList>
    </citation>
    <scope>NUCLEOTIDE SEQUENCE [LARGE SCALE GENOMIC DNA]</scope>
    <source>
        <strain evidence="3">CMW8396</strain>
    </source>
</reference>
<dbReference type="Pfam" id="PF04466">
    <property type="entry name" value="Terminase_3"/>
    <property type="match status" value="1"/>
</dbReference>
<dbReference type="STRING" id="134605.HMPREF3206_01703"/>
<evidence type="ECO:0000259" key="1">
    <source>
        <dbReference type="Pfam" id="PF04466"/>
    </source>
</evidence>
<dbReference type="EMBL" id="LRPX01000097">
    <property type="protein sequence ID" value="KXA12580.1"/>
    <property type="molecule type" value="Genomic_DNA"/>
</dbReference>
<evidence type="ECO:0000313" key="2">
    <source>
        <dbReference type="EMBL" id="KXA12580.1"/>
    </source>
</evidence>
<dbReference type="InterPro" id="IPR035412">
    <property type="entry name" value="Terminase_L_N"/>
</dbReference>
<organism evidence="2 3">
    <name type="scientific">Fusobacterium equinum</name>
    <dbReference type="NCBI Taxonomy" id="134605"/>
    <lineage>
        <taxon>Bacteria</taxon>
        <taxon>Fusobacteriati</taxon>
        <taxon>Fusobacteriota</taxon>
        <taxon>Fusobacteriia</taxon>
        <taxon>Fusobacteriales</taxon>
        <taxon>Fusobacteriaceae</taxon>
        <taxon>Fusobacterium</taxon>
    </lineage>
</organism>
<dbReference type="InterPro" id="IPR052380">
    <property type="entry name" value="Viral_DNA_packaging_terminase"/>
</dbReference>
<dbReference type="PANTHER" id="PTHR39184">
    <property type="match status" value="1"/>
</dbReference>
<name>A0A133N8F0_9FUSO</name>
<proteinExistence type="predicted"/>
<dbReference type="AlphaFoldDB" id="A0A133N8F0"/>
<dbReference type="PATRIC" id="fig|134605.3.peg.1684"/>
<dbReference type="Gene3D" id="3.40.50.300">
    <property type="entry name" value="P-loop containing nucleotide triphosphate hydrolases"/>
    <property type="match status" value="1"/>
</dbReference>
<dbReference type="Proteomes" id="UP000070617">
    <property type="component" value="Unassembled WGS sequence"/>
</dbReference>
<protein>
    <recommendedName>
        <fullName evidence="1">Phage terminase large subunit N-terminal domain-containing protein</fullName>
    </recommendedName>
</protein>
<dbReference type="InterPro" id="IPR027417">
    <property type="entry name" value="P-loop_NTPase"/>
</dbReference>
<accession>A0A133N8F0</accession>
<sequence length="162" mass="18879">MKRISKILLPNFHNLYTAWRSSQYTRYVCQGGRASAKSSHIALILVLSLMREAVNIVVLRKVADTLRTSVYEQIKWAVQELGVEDYFIFKVSPMEIIYAPRMNKFLFFGVDDPNKRKSMKTADFPIAYFWIEEAAEFLTEEEIEIVIKSVLRGKISDNLKYK</sequence>
<dbReference type="PANTHER" id="PTHR39184:SF1">
    <property type="entry name" value="PBSX PHAGE TERMINASE LARGE SUBUNIT"/>
    <property type="match status" value="1"/>
</dbReference>
<feature type="non-terminal residue" evidence="2">
    <location>
        <position position="162"/>
    </location>
</feature>
<gene>
    <name evidence="2" type="ORF">HMPREF3206_01703</name>
</gene>
<evidence type="ECO:0000313" key="3">
    <source>
        <dbReference type="Proteomes" id="UP000070617"/>
    </source>
</evidence>
<feature type="domain" description="Phage terminase large subunit N-terminal" evidence="1">
    <location>
        <begin position="28"/>
        <end position="150"/>
    </location>
</feature>
<comment type="caution">
    <text evidence="2">The sequence shown here is derived from an EMBL/GenBank/DDBJ whole genome shotgun (WGS) entry which is preliminary data.</text>
</comment>